<feature type="domain" description="Glucosyltransferase 3-like C-terminal" evidence="3">
    <location>
        <begin position="175"/>
        <end position="332"/>
    </location>
</feature>
<dbReference type="InterPro" id="IPR058592">
    <property type="entry name" value="Gtf3_C"/>
</dbReference>
<accession>A0ABX2AXM8</accession>
<proteinExistence type="predicted"/>
<evidence type="ECO:0000259" key="3">
    <source>
        <dbReference type="Pfam" id="PF26337"/>
    </source>
</evidence>
<feature type="domain" description="Glucosyltransferase 3-like N-terminal" evidence="2">
    <location>
        <begin position="9"/>
        <end position="150"/>
    </location>
</feature>
<evidence type="ECO:0000259" key="2">
    <source>
        <dbReference type="Pfam" id="PF26334"/>
    </source>
</evidence>
<evidence type="ECO:0000256" key="1">
    <source>
        <dbReference type="ARBA" id="ARBA00022679"/>
    </source>
</evidence>
<protein>
    <recommendedName>
        <fullName evidence="6">Beta-1,6-galactofuranosyltransferase</fullName>
    </recommendedName>
</protein>
<dbReference type="InterPro" id="IPR058591">
    <property type="entry name" value="Gtf3_N"/>
</dbReference>
<dbReference type="RefSeq" id="WP_172174515.1">
    <property type="nucleotide sequence ID" value="NZ_CASGIA010000027.1"/>
</dbReference>
<gene>
    <name evidence="4" type="ORF">HPS55_12230</name>
</gene>
<keyword evidence="5" id="KW-1185">Reference proteome</keyword>
<dbReference type="GeneID" id="82158534"/>
<comment type="caution">
    <text evidence="4">The sequence shown here is derived from an EMBL/GenBank/DDBJ whole genome shotgun (WGS) entry which is preliminary data.</text>
</comment>
<dbReference type="EMBL" id="JABKKE010000025">
    <property type="protein sequence ID" value="NPE15075.1"/>
    <property type="molecule type" value="Genomic_DNA"/>
</dbReference>
<sequence length="342" mass="38981">MKKGRYISIQTIEENSTSYAIFKARSDMDKVIASCGYTPIVLGSRSRIGLFRVLKRYYDIFSLRLKIKRRDVVFFQFPWIHSNKDAFYNNLFRTGARIQCVIHDIDSLRSDDNAKKLTELNALKNCELIIAHTPAMKHYLAEHGINEERIRQLNIFCYLTTDPIHHIDNLSDAAVIFAGNIRKSPFVNHLQRIAGPRLRFNVYGNGAEEFKESDGVEYKGCFSPEHPGVIEGNWGLVWDGGRLDTCDGMYGKYLRYNSSHKAALYLSLGIPVILWSQSALKDYVLDNNLGIVVDSLEELANTLENLPEEKKQSILKSVKDFADVLRNGDTIRPIVISNIQTI</sequence>
<keyword evidence="1" id="KW-0808">Transferase</keyword>
<reference evidence="4 5" key="1">
    <citation type="submission" date="2020-05" db="EMBL/GenBank/DDBJ databases">
        <title>Distinct polysaccharide utilization as determinants for interspecies competition between intestinal Prevotella spp.</title>
        <authorList>
            <person name="Galvez E.J.C."/>
            <person name="Iljazovic A."/>
            <person name="Strowig T."/>
        </authorList>
    </citation>
    <scope>NUCLEOTIDE SEQUENCE [LARGE SCALE GENOMIC DNA]</scope>
    <source>
        <strain evidence="4 5">PROD</strain>
    </source>
</reference>
<dbReference type="SUPFAM" id="SSF53756">
    <property type="entry name" value="UDP-Glycosyltransferase/glycogen phosphorylase"/>
    <property type="match status" value="1"/>
</dbReference>
<dbReference type="PIRSF" id="PIRSF007023">
    <property type="entry name" value="UDP-Galf_transf"/>
    <property type="match status" value="1"/>
</dbReference>
<dbReference type="Pfam" id="PF26334">
    <property type="entry name" value="Gtf3_N"/>
    <property type="match status" value="1"/>
</dbReference>
<organism evidence="4 5">
    <name type="scientific">Xylanibacter rodentium</name>
    <dbReference type="NCBI Taxonomy" id="2736289"/>
    <lineage>
        <taxon>Bacteria</taxon>
        <taxon>Pseudomonadati</taxon>
        <taxon>Bacteroidota</taxon>
        <taxon>Bacteroidia</taxon>
        <taxon>Bacteroidales</taxon>
        <taxon>Prevotellaceae</taxon>
        <taxon>Xylanibacter</taxon>
    </lineage>
</organism>
<evidence type="ECO:0000313" key="5">
    <source>
        <dbReference type="Proteomes" id="UP001193734"/>
    </source>
</evidence>
<dbReference type="Proteomes" id="UP001193734">
    <property type="component" value="Unassembled WGS sequence"/>
</dbReference>
<name>A0ABX2AXM8_9BACT</name>
<evidence type="ECO:0000313" key="4">
    <source>
        <dbReference type="EMBL" id="NPE15075.1"/>
    </source>
</evidence>
<dbReference type="Gene3D" id="3.40.50.2000">
    <property type="entry name" value="Glycogen Phosphorylase B"/>
    <property type="match status" value="2"/>
</dbReference>
<dbReference type="Pfam" id="PF26337">
    <property type="entry name" value="Gtf3_C"/>
    <property type="match status" value="1"/>
</dbReference>
<evidence type="ECO:0008006" key="6">
    <source>
        <dbReference type="Google" id="ProtNLM"/>
    </source>
</evidence>